<dbReference type="Gramene" id="KRH05153">
    <property type="protein sequence ID" value="KRH05153"/>
    <property type="gene ID" value="GLYMA_17G210200"/>
</dbReference>
<dbReference type="InParanoid" id="K7MN18"/>
<accession>K7MN18</accession>
<keyword evidence="3" id="KW-1185">Reference proteome</keyword>
<reference evidence="1" key="3">
    <citation type="submission" date="2018-07" db="EMBL/GenBank/DDBJ databases">
        <title>WGS assembly of Glycine max.</title>
        <authorList>
            <person name="Schmutz J."/>
            <person name="Cannon S."/>
            <person name="Schlueter J."/>
            <person name="Ma J."/>
            <person name="Mitros T."/>
            <person name="Nelson W."/>
            <person name="Hyten D."/>
            <person name="Song Q."/>
            <person name="Thelen J."/>
            <person name="Cheng J."/>
            <person name="Xu D."/>
            <person name="Hellsten U."/>
            <person name="May G."/>
            <person name="Yu Y."/>
            <person name="Sakurai T."/>
            <person name="Umezawa T."/>
            <person name="Bhattacharyya M."/>
            <person name="Sandhu D."/>
            <person name="Valliyodan B."/>
            <person name="Lindquist E."/>
            <person name="Peto M."/>
            <person name="Grant D."/>
            <person name="Shu S."/>
            <person name="Goodstein D."/>
            <person name="Barry K."/>
            <person name="Futrell-Griggs M."/>
            <person name="Abernathy B."/>
            <person name="Du J."/>
            <person name="Tian Z."/>
            <person name="Zhu L."/>
            <person name="Gill N."/>
            <person name="Joshi T."/>
            <person name="Libault M."/>
            <person name="Sethuraman A."/>
            <person name="Zhang X."/>
            <person name="Shinozaki K."/>
            <person name="Nguyen H."/>
            <person name="Wing R."/>
            <person name="Cregan P."/>
            <person name="Specht J."/>
            <person name="Grimwood J."/>
            <person name="Rokhsar D."/>
            <person name="Stacey G."/>
            <person name="Shoemaker R."/>
            <person name="Jackson S."/>
        </authorList>
    </citation>
    <scope>NUCLEOTIDE SEQUENCE</scope>
    <source>
        <tissue evidence="1">Callus</tissue>
    </source>
</reference>
<proteinExistence type="predicted"/>
<name>K7MN18_SOYBN</name>
<evidence type="ECO:0000313" key="3">
    <source>
        <dbReference type="Proteomes" id="UP000008827"/>
    </source>
</evidence>
<sequence>MLLRNFFLHPCIKLAISNIHPCNVISLSIFITSTILSRHSCTQRNYINKISVI</sequence>
<dbReference type="EnsemblPlants" id="KRH05153">
    <property type="protein sequence ID" value="KRH05153"/>
    <property type="gene ID" value="GLYMA_17G210200"/>
</dbReference>
<dbReference type="Proteomes" id="UP000008827">
    <property type="component" value="Chromosome 17"/>
</dbReference>
<organism evidence="2">
    <name type="scientific">Glycine max</name>
    <name type="common">Soybean</name>
    <name type="synonym">Glycine hispida</name>
    <dbReference type="NCBI Taxonomy" id="3847"/>
    <lineage>
        <taxon>Eukaryota</taxon>
        <taxon>Viridiplantae</taxon>
        <taxon>Streptophyta</taxon>
        <taxon>Embryophyta</taxon>
        <taxon>Tracheophyta</taxon>
        <taxon>Spermatophyta</taxon>
        <taxon>Magnoliopsida</taxon>
        <taxon>eudicotyledons</taxon>
        <taxon>Gunneridae</taxon>
        <taxon>Pentapetalae</taxon>
        <taxon>rosids</taxon>
        <taxon>fabids</taxon>
        <taxon>Fabales</taxon>
        <taxon>Fabaceae</taxon>
        <taxon>Papilionoideae</taxon>
        <taxon>50 kb inversion clade</taxon>
        <taxon>NPAAA clade</taxon>
        <taxon>indigoferoid/millettioid clade</taxon>
        <taxon>Phaseoleae</taxon>
        <taxon>Glycine</taxon>
        <taxon>Glycine subgen. Soja</taxon>
    </lineage>
</organism>
<dbReference type="HOGENOM" id="CLU_3072539_0_0_1"/>
<reference evidence="1 2" key="1">
    <citation type="journal article" date="2010" name="Nature">
        <title>Genome sequence of the palaeopolyploid soybean.</title>
        <authorList>
            <person name="Schmutz J."/>
            <person name="Cannon S.B."/>
            <person name="Schlueter J."/>
            <person name="Ma J."/>
            <person name="Mitros T."/>
            <person name="Nelson W."/>
            <person name="Hyten D.L."/>
            <person name="Song Q."/>
            <person name="Thelen J.J."/>
            <person name="Cheng J."/>
            <person name="Xu D."/>
            <person name="Hellsten U."/>
            <person name="May G.D."/>
            <person name="Yu Y."/>
            <person name="Sakurai T."/>
            <person name="Umezawa T."/>
            <person name="Bhattacharyya M.K."/>
            <person name="Sandhu D."/>
            <person name="Valliyodan B."/>
            <person name="Lindquist E."/>
            <person name="Peto M."/>
            <person name="Grant D."/>
            <person name="Shu S."/>
            <person name="Goodstein D."/>
            <person name="Barry K."/>
            <person name="Futrell-Griggs M."/>
            <person name="Abernathy B."/>
            <person name="Du J."/>
            <person name="Tian Z."/>
            <person name="Zhu L."/>
            <person name="Gill N."/>
            <person name="Joshi T."/>
            <person name="Libault M."/>
            <person name="Sethuraman A."/>
            <person name="Zhang X.-C."/>
            <person name="Shinozaki K."/>
            <person name="Nguyen H.T."/>
            <person name="Wing R.A."/>
            <person name="Cregan P."/>
            <person name="Specht J."/>
            <person name="Grimwood J."/>
            <person name="Rokhsar D."/>
            <person name="Stacey G."/>
            <person name="Shoemaker R.C."/>
            <person name="Jackson S.A."/>
        </authorList>
    </citation>
    <scope>NUCLEOTIDE SEQUENCE [LARGE SCALE GENOMIC DNA]</scope>
    <source>
        <strain evidence="2">cv. Williams 82</strain>
        <tissue evidence="1">Callus</tissue>
    </source>
</reference>
<evidence type="ECO:0000313" key="2">
    <source>
        <dbReference type="EnsemblPlants" id="KRH05153"/>
    </source>
</evidence>
<dbReference type="EMBL" id="CM000850">
    <property type="protein sequence ID" value="KRH05153.1"/>
    <property type="molecule type" value="Genomic_DNA"/>
</dbReference>
<evidence type="ECO:0000313" key="1">
    <source>
        <dbReference type="EMBL" id="KRH05153.1"/>
    </source>
</evidence>
<dbReference type="AlphaFoldDB" id="K7MN18"/>
<protein>
    <submittedName>
        <fullName evidence="1 2">Uncharacterized protein</fullName>
    </submittedName>
</protein>
<reference evidence="2" key="2">
    <citation type="submission" date="2018-02" db="UniProtKB">
        <authorList>
            <consortium name="EnsemblPlants"/>
        </authorList>
    </citation>
    <scope>IDENTIFICATION</scope>
    <source>
        <strain evidence="2">Williams 82</strain>
    </source>
</reference>
<dbReference type="PaxDb" id="3847-GLYMA17G31780.1"/>
<gene>
    <name evidence="1" type="ORF">GLYMA_17G210200</name>
</gene>